<sequence>MHDLTRARWRKSSYSSGDNNGQCVELAPHGAARDSKNPTAAIKVDLPRFIAAVKAGAFSS</sequence>
<gene>
    <name evidence="3" type="ORF">C8D87_11317</name>
</gene>
<protein>
    <submittedName>
        <fullName evidence="3">Uncharacterized protein DUF397</fullName>
    </submittedName>
</protein>
<dbReference type="RefSeq" id="WP_112231430.1">
    <property type="nucleotide sequence ID" value="NZ_QLTT01000013.1"/>
</dbReference>
<name>A0ABX9DWQ1_9PSEU</name>
<feature type="compositionally biased region" description="Polar residues" evidence="1">
    <location>
        <begin position="12"/>
        <end position="21"/>
    </location>
</feature>
<reference evidence="3 4" key="1">
    <citation type="submission" date="2018-06" db="EMBL/GenBank/DDBJ databases">
        <title>Genomic Encyclopedia of Type Strains, Phase IV (KMG-IV): sequencing the most valuable type-strain genomes for metagenomic binning, comparative biology and taxonomic classification.</title>
        <authorList>
            <person name="Goeker M."/>
        </authorList>
    </citation>
    <scope>NUCLEOTIDE SEQUENCE [LARGE SCALE GENOMIC DNA]</scope>
    <source>
        <strain evidence="3 4">DSM 45479</strain>
    </source>
</reference>
<keyword evidence="4" id="KW-1185">Reference proteome</keyword>
<evidence type="ECO:0000313" key="4">
    <source>
        <dbReference type="Proteomes" id="UP000248714"/>
    </source>
</evidence>
<evidence type="ECO:0000313" key="3">
    <source>
        <dbReference type="EMBL" id="RAS59717.1"/>
    </source>
</evidence>
<proteinExistence type="predicted"/>
<evidence type="ECO:0000256" key="1">
    <source>
        <dbReference type="SAM" id="MobiDB-lite"/>
    </source>
</evidence>
<evidence type="ECO:0000259" key="2">
    <source>
        <dbReference type="Pfam" id="PF04149"/>
    </source>
</evidence>
<organism evidence="3 4">
    <name type="scientific">Lentzea atacamensis</name>
    <dbReference type="NCBI Taxonomy" id="531938"/>
    <lineage>
        <taxon>Bacteria</taxon>
        <taxon>Bacillati</taxon>
        <taxon>Actinomycetota</taxon>
        <taxon>Actinomycetes</taxon>
        <taxon>Pseudonocardiales</taxon>
        <taxon>Pseudonocardiaceae</taxon>
        <taxon>Lentzea</taxon>
    </lineage>
</organism>
<feature type="region of interest" description="Disordered" evidence="1">
    <location>
        <begin position="1"/>
        <end position="21"/>
    </location>
</feature>
<accession>A0ABX9DWQ1</accession>
<dbReference type="Pfam" id="PF04149">
    <property type="entry name" value="DUF397"/>
    <property type="match status" value="1"/>
</dbReference>
<dbReference type="EMBL" id="QLTT01000013">
    <property type="protein sequence ID" value="RAS59717.1"/>
    <property type="molecule type" value="Genomic_DNA"/>
</dbReference>
<feature type="domain" description="DUF397" evidence="2">
    <location>
        <begin position="7"/>
        <end position="42"/>
    </location>
</feature>
<comment type="caution">
    <text evidence="3">The sequence shown here is derived from an EMBL/GenBank/DDBJ whole genome shotgun (WGS) entry which is preliminary data.</text>
</comment>
<dbReference type="Proteomes" id="UP000248714">
    <property type="component" value="Unassembled WGS sequence"/>
</dbReference>
<dbReference type="InterPro" id="IPR007278">
    <property type="entry name" value="DUF397"/>
</dbReference>